<keyword evidence="1" id="KW-0677">Repeat</keyword>
<sequence>MSDTQNFIAAINELNIEKLKSLITSTSTSLSTWPDSFFILHQAVKLNHKDIIDYLLFNNAHVNKVNSYWSHLITNKSTPLHAAVKNKNLEVARQLLDKGANPDAQDILGKTPLRYAVEANDLKIADLLLPRSNVNLPDNYDQTPVYIAVKKGYIDLAERLLAEKATANCISNFRCEKLHTPLHAAVKNGQVELVNLLVAHKANVEARNANNMTCLHIAIDKNNLDIAECLLAAGADVNAVCRVNCRENYSALCLAAINGSEDMIQLLLDYGADINAKKSSSLVPLHAAVRKEHLEIVECLLTLGADIHKRGVDRCTILHTATCNKNLQVAEFLISKGASVNGRDVNGVTPLHMAVLENNLALVEFLLNHDADVNAMGNLFFKECTPLHLAVTYCAKDMVQLLVSRGARIDGPGAKTPLRMAIDGNHLSIVKCLVENGVDERSTAIHLAVDLDSIEALKLLLKAGVCINTKDVAGRTPCHLAAKVGNLGILQIILDFGGDVSARDVAGRTPLHYAAQWCHLQVVLMLLKYGASVNCLDNDKQTPVLSAFNSSGAKAVFGEQGIEDVDLMAMIAQQPKDIALKVLHVLIKQVVMLKMAQLYVCKENLNAAPRKFEEAFGDECKEEVDKMKRERVLRRVSCWDLLRISDNCCAKMADKVDLLGIVNAGEYKVKFPIYYPMIVNQVLRAVERNKLLKRCEDLCEFLVDNFMILPYHCVERIVRHLGTDDLRMHVNTAELKVGDSWDERKEEFENRRRRRENVILFGVPEGNDEEVVPRILQGLKQVVADVKCERISEAAGQPRPLRIVVGEDKVDALLLEHSRLRRLMMLPTVLQGIVVTRDLTVMQREQGKKREVKRKARKSR</sequence>
<dbReference type="Pfam" id="PF00023">
    <property type="entry name" value="Ank"/>
    <property type="match status" value="2"/>
</dbReference>
<dbReference type="PRINTS" id="PR01415">
    <property type="entry name" value="ANKYRIN"/>
</dbReference>
<dbReference type="PROSITE" id="PS50297">
    <property type="entry name" value="ANK_REP_REGION"/>
    <property type="match status" value="12"/>
</dbReference>
<protein>
    <submittedName>
        <fullName evidence="4">Uncharacterized protein</fullName>
    </submittedName>
</protein>
<feature type="repeat" description="ANK" evidence="3">
    <location>
        <begin position="177"/>
        <end position="209"/>
    </location>
</feature>
<dbReference type="SMART" id="SM00248">
    <property type="entry name" value="ANK"/>
    <property type="match status" value="15"/>
</dbReference>
<proteinExistence type="predicted"/>
<dbReference type="AlphaFoldDB" id="A0AAV7IQI6"/>
<dbReference type="InterPro" id="IPR002110">
    <property type="entry name" value="Ankyrin_rpt"/>
</dbReference>
<dbReference type="Pfam" id="PF12796">
    <property type="entry name" value="Ank_2"/>
    <property type="match status" value="4"/>
</dbReference>
<feature type="repeat" description="ANK" evidence="3">
    <location>
        <begin position="247"/>
        <end position="279"/>
    </location>
</feature>
<keyword evidence="2 3" id="KW-0040">ANK repeat</keyword>
<feature type="repeat" description="ANK" evidence="3">
    <location>
        <begin position="210"/>
        <end position="242"/>
    </location>
</feature>
<keyword evidence="5" id="KW-1185">Reference proteome</keyword>
<feature type="repeat" description="ANK" evidence="3">
    <location>
        <begin position="280"/>
        <end position="312"/>
    </location>
</feature>
<feature type="repeat" description="ANK" evidence="3">
    <location>
        <begin position="413"/>
        <end position="439"/>
    </location>
</feature>
<gene>
    <name evidence="4" type="ORF">KQX54_013814</name>
</gene>
<comment type="caution">
    <text evidence="4">The sequence shown here is derived from an EMBL/GenBank/DDBJ whole genome shotgun (WGS) entry which is preliminary data.</text>
</comment>
<evidence type="ECO:0000313" key="4">
    <source>
        <dbReference type="EMBL" id="KAH0554915.1"/>
    </source>
</evidence>
<dbReference type="Gene3D" id="1.25.40.20">
    <property type="entry name" value="Ankyrin repeat-containing domain"/>
    <property type="match status" value="5"/>
</dbReference>
<feature type="repeat" description="ANK" evidence="3">
    <location>
        <begin position="506"/>
        <end position="538"/>
    </location>
</feature>
<dbReference type="EMBL" id="JAHXZJ010001119">
    <property type="protein sequence ID" value="KAH0554915.1"/>
    <property type="molecule type" value="Genomic_DNA"/>
</dbReference>
<reference evidence="4 5" key="1">
    <citation type="journal article" date="2021" name="J. Hered.">
        <title>A chromosome-level genome assembly of the parasitoid wasp, Cotesia glomerata (Hymenoptera: Braconidae).</title>
        <authorList>
            <person name="Pinto B.J."/>
            <person name="Weis J.J."/>
            <person name="Gamble T."/>
            <person name="Ode P.J."/>
            <person name="Paul R."/>
            <person name="Zaspel J.M."/>
        </authorList>
    </citation>
    <scope>NUCLEOTIDE SEQUENCE [LARGE SCALE GENOMIC DNA]</scope>
    <source>
        <strain evidence="4">CgM1</strain>
    </source>
</reference>
<feature type="repeat" description="ANK" evidence="3">
    <location>
        <begin position="75"/>
        <end position="107"/>
    </location>
</feature>
<feature type="repeat" description="ANK" evidence="3">
    <location>
        <begin position="346"/>
        <end position="378"/>
    </location>
</feature>
<dbReference type="PANTHER" id="PTHR24198">
    <property type="entry name" value="ANKYRIN REPEAT AND PROTEIN KINASE DOMAIN-CONTAINING PROTEIN"/>
    <property type="match status" value="1"/>
</dbReference>
<evidence type="ECO:0000313" key="5">
    <source>
        <dbReference type="Proteomes" id="UP000826195"/>
    </source>
</evidence>
<dbReference type="Proteomes" id="UP000826195">
    <property type="component" value="Unassembled WGS sequence"/>
</dbReference>
<dbReference type="SUPFAM" id="SSF48403">
    <property type="entry name" value="Ankyrin repeat"/>
    <property type="match status" value="2"/>
</dbReference>
<organism evidence="4 5">
    <name type="scientific">Cotesia glomerata</name>
    <name type="common">Lepidopteran parasitic wasp</name>
    <name type="synonym">Apanteles glomeratus</name>
    <dbReference type="NCBI Taxonomy" id="32391"/>
    <lineage>
        <taxon>Eukaryota</taxon>
        <taxon>Metazoa</taxon>
        <taxon>Ecdysozoa</taxon>
        <taxon>Arthropoda</taxon>
        <taxon>Hexapoda</taxon>
        <taxon>Insecta</taxon>
        <taxon>Pterygota</taxon>
        <taxon>Neoptera</taxon>
        <taxon>Endopterygota</taxon>
        <taxon>Hymenoptera</taxon>
        <taxon>Apocrita</taxon>
        <taxon>Ichneumonoidea</taxon>
        <taxon>Braconidae</taxon>
        <taxon>Microgastrinae</taxon>
        <taxon>Cotesia</taxon>
    </lineage>
</organism>
<dbReference type="PANTHER" id="PTHR24198:SF165">
    <property type="entry name" value="ANKYRIN REPEAT-CONTAINING PROTEIN-RELATED"/>
    <property type="match status" value="1"/>
</dbReference>
<feature type="repeat" description="ANK" evidence="3">
    <location>
        <begin position="382"/>
        <end position="414"/>
    </location>
</feature>
<feature type="repeat" description="ANK" evidence="3">
    <location>
        <begin position="313"/>
        <end position="345"/>
    </location>
</feature>
<evidence type="ECO:0000256" key="1">
    <source>
        <dbReference type="ARBA" id="ARBA00022737"/>
    </source>
</evidence>
<feature type="repeat" description="ANK" evidence="3">
    <location>
        <begin position="35"/>
        <end position="67"/>
    </location>
</feature>
<accession>A0AAV7IQI6</accession>
<evidence type="ECO:0000256" key="3">
    <source>
        <dbReference type="PROSITE-ProRule" id="PRU00023"/>
    </source>
</evidence>
<dbReference type="InterPro" id="IPR036770">
    <property type="entry name" value="Ankyrin_rpt-contain_sf"/>
</dbReference>
<evidence type="ECO:0000256" key="2">
    <source>
        <dbReference type="ARBA" id="ARBA00023043"/>
    </source>
</evidence>
<feature type="repeat" description="ANK" evidence="3">
    <location>
        <begin position="473"/>
        <end position="505"/>
    </location>
</feature>
<feature type="repeat" description="ANK" evidence="3">
    <location>
        <begin position="440"/>
        <end position="472"/>
    </location>
</feature>
<name>A0AAV7IQI6_COTGL</name>
<dbReference type="PROSITE" id="PS50088">
    <property type="entry name" value="ANK_REPEAT"/>
    <property type="match status" value="13"/>
</dbReference>